<feature type="transmembrane region" description="Helical" evidence="1">
    <location>
        <begin position="112"/>
        <end position="131"/>
    </location>
</feature>
<feature type="transmembrane region" description="Helical" evidence="1">
    <location>
        <begin position="20"/>
        <end position="47"/>
    </location>
</feature>
<dbReference type="AlphaFoldDB" id="A0A6J6HNN8"/>
<dbReference type="Pfam" id="PF14340">
    <property type="entry name" value="DUF4395"/>
    <property type="match status" value="1"/>
</dbReference>
<organism evidence="3">
    <name type="scientific">freshwater metagenome</name>
    <dbReference type="NCBI Taxonomy" id="449393"/>
    <lineage>
        <taxon>unclassified sequences</taxon>
        <taxon>metagenomes</taxon>
        <taxon>ecological metagenomes</taxon>
    </lineage>
</organism>
<proteinExistence type="predicted"/>
<keyword evidence="1" id="KW-1133">Transmembrane helix</keyword>
<dbReference type="InterPro" id="IPR025508">
    <property type="entry name" value="DUF4395"/>
</dbReference>
<dbReference type="EMBL" id="CAEZUX010000066">
    <property type="protein sequence ID" value="CAB4615432.1"/>
    <property type="molecule type" value="Genomic_DNA"/>
</dbReference>
<reference evidence="3" key="1">
    <citation type="submission" date="2020-05" db="EMBL/GenBank/DDBJ databases">
        <authorList>
            <person name="Chiriac C."/>
            <person name="Salcher M."/>
            <person name="Ghai R."/>
            <person name="Kavagutti S V."/>
        </authorList>
    </citation>
    <scope>NUCLEOTIDE SEQUENCE</scope>
</reference>
<feature type="transmembrane region" description="Helical" evidence="1">
    <location>
        <begin position="86"/>
        <end position="106"/>
    </location>
</feature>
<evidence type="ECO:0000256" key="1">
    <source>
        <dbReference type="SAM" id="Phobius"/>
    </source>
</evidence>
<accession>A0A6J6HNN8</accession>
<evidence type="ECO:0000259" key="2">
    <source>
        <dbReference type="Pfam" id="PF14340"/>
    </source>
</evidence>
<protein>
    <submittedName>
        <fullName evidence="3">Unannotated protein</fullName>
    </submittedName>
</protein>
<keyword evidence="1" id="KW-0812">Transmembrane</keyword>
<keyword evidence="1" id="KW-0472">Membrane</keyword>
<evidence type="ECO:0000313" key="3">
    <source>
        <dbReference type="EMBL" id="CAB4615432.1"/>
    </source>
</evidence>
<feature type="domain" description="DUF4395" evidence="2">
    <location>
        <begin position="11"/>
        <end position="141"/>
    </location>
</feature>
<sequence>MTKLLGFPEEVNDTSARIVAAGAVSLAVVYAATGWGWVLIPLTYGFIARVASGPRFSPLGQIATKVITPRLTRINHRILPGPPKRFAQGIGALFSVAASVLFLLDLNTASRIVAAALAGPAFLEAAFGFCVGCKMFNLLMRVGIIPESVCVECSDISARLARQVPTA</sequence>
<name>A0A6J6HNN8_9ZZZZ</name>
<gene>
    <name evidence="3" type="ORF">UFOPK1874_00693</name>
</gene>